<sequence>MIQQILTLCIFQRNRHSDEFEVFTGVFKRVDEFVRRESGLGGGREVGDMKLGDLVNGDGESGTPFGEEGNGSGTENGEDVSDVVWWNGAVLKNFCGVVDVADEEIFADL</sequence>
<feature type="region of interest" description="Disordered" evidence="1">
    <location>
        <begin position="44"/>
        <end position="79"/>
    </location>
</feature>
<evidence type="ECO:0000313" key="2">
    <source>
        <dbReference type="EMBL" id="PNX54542.1"/>
    </source>
</evidence>
<reference evidence="2 3" key="2">
    <citation type="journal article" date="2017" name="Front. Plant Sci.">
        <title>Gene Classification and Mining of Molecular Markers Useful in Red Clover (Trifolium pratense) Breeding.</title>
        <authorList>
            <person name="Istvanek J."/>
            <person name="Dluhosova J."/>
            <person name="Dluhos P."/>
            <person name="Patkova L."/>
            <person name="Nedelnik J."/>
            <person name="Repkova J."/>
        </authorList>
    </citation>
    <scope>NUCLEOTIDE SEQUENCE [LARGE SCALE GENOMIC DNA]</scope>
    <source>
        <strain evidence="3">cv. Tatra</strain>
        <tissue evidence="2">Young leaves</tissue>
    </source>
</reference>
<dbReference type="EMBL" id="ASHM01068333">
    <property type="protein sequence ID" value="PNX54542.1"/>
    <property type="molecule type" value="Genomic_DNA"/>
</dbReference>
<name>A0A2K3JKI6_TRIPR</name>
<dbReference type="Proteomes" id="UP000236291">
    <property type="component" value="Unassembled WGS sequence"/>
</dbReference>
<organism evidence="2 3">
    <name type="scientific">Trifolium pratense</name>
    <name type="common">Red clover</name>
    <dbReference type="NCBI Taxonomy" id="57577"/>
    <lineage>
        <taxon>Eukaryota</taxon>
        <taxon>Viridiplantae</taxon>
        <taxon>Streptophyta</taxon>
        <taxon>Embryophyta</taxon>
        <taxon>Tracheophyta</taxon>
        <taxon>Spermatophyta</taxon>
        <taxon>Magnoliopsida</taxon>
        <taxon>eudicotyledons</taxon>
        <taxon>Gunneridae</taxon>
        <taxon>Pentapetalae</taxon>
        <taxon>rosids</taxon>
        <taxon>fabids</taxon>
        <taxon>Fabales</taxon>
        <taxon>Fabaceae</taxon>
        <taxon>Papilionoideae</taxon>
        <taxon>50 kb inversion clade</taxon>
        <taxon>NPAAA clade</taxon>
        <taxon>Hologalegina</taxon>
        <taxon>IRL clade</taxon>
        <taxon>Trifolieae</taxon>
        <taxon>Trifolium</taxon>
    </lineage>
</organism>
<accession>A0A2K3JKI6</accession>
<comment type="caution">
    <text evidence="2">The sequence shown here is derived from an EMBL/GenBank/DDBJ whole genome shotgun (WGS) entry which is preliminary data.</text>
</comment>
<evidence type="ECO:0000256" key="1">
    <source>
        <dbReference type="SAM" id="MobiDB-lite"/>
    </source>
</evidence>
<evidence type="ECO:0000313" key="3">
    <source>
        <dbReference type="Proteomes" id="UP000236291"/>
    </source>
</evidence>
<protein>
    <submittedName>
        <fullName evidence="2">Uncharacterized protein</fullName>
    </submittedName>
</protein>
<dbReference type="AlphaFoldDB" id="A0A2K3JKI6"/>
<feature type="non-terminal residue" evidence="2">
    <location>
        <position position="109"/>
    </location>
</feature>
<reference evidence="2 3" key="1">
    <citation type="journal article" date="2014" name="Am. J. Bot.">
        <title>Genome assembly and annotation for red clover (Trifolium pratense; Fabaceae).</title>
        <authorList>
            <person name="Istvanek J."/>
            <person name="Jaros M."/>
            <person name="Krenek A."/>
            <person name="Repkova J."/>
        </authorList>
    </citation>
    <scope>NUCLEOTIDE SEQUENCE [LARGE SCALE GENOMIC DNA]</scope>
    <source>
        <strain evidence="3">cv. Tatra</strain>
        <tissue evidence="2">Young leaves</tissue>
    </source>
</reference>
<proteinExistence type="predicted"/>
<gene>
    <name evidence="2" type="ORF">L195_g048162</name>
</gene>